<organism evidence="13 14">
    <name type="scientific">Globisporangium ultimum (strain ATCC 200006 / CBS 805.95 / DAOM BR144)</name>
    <name type="common">Pythium ultimum</name>
    <dbReference type="NCBI Taxonomy" id="431595"/>
    <lineage>
        <taxon>Eukaryota</taxon>
        <taxon>Sar</taxon>
        <taxon>Stramenopiles</taxon>
        <taxon>Oomycota</taxon>
        <taxon>Peronosporomycetes</taxon>
        <taxon>Pythiales</taxon>
        <taxon>Pythiaceae</taxon>
        <taxon>Globisporangium</taxon>
    </lineage>
</organism>
<reference evidence="13" key="3">
    <citation type="submission" date="2015-02" db="UniProtKB">
        <authorList>
            <consortium name="EnsemblProtists"/>
        </authorList>
    </citation>
    <scope>IDENTIFICATION</scope>
    <source>
        <strain evidence="13">DAOM BR144</strain>
    </source>
</reference>
<dbReference type="eggNOG" id="KOG0916">
    <property type="taxonomic scope" value="Eukaryota"/>
</dbReference>
<comment type="subcellular location">
    <subcellularLocation>
        <location evidence="1">Membrane</location>
        <topology evidence="1">Multi-pass membrane protein</topology>
    </subcellularLocation>
</comment>
<dbReference type="Pfam" id="PF14288">
    <property type="entry name" value="FKS1_dom1"/>
    <property type="match status" value="1"/>
</dbReference>
<evidence type="ECO:0000256" key="3">
    <source>
        <dbReference type="ARBA" id="ARBA00012589"/>
    </source>
</evidence>
<feature type="transmembrane region" description="Helical" evidence="11">
    <location>
        <begin position="1242"/>
        <end position="1260"/>
    </location>
</feature>
<dbReference type="SMART" id="SM01205">
    <property type="entry name" value="FKS1_dom1"/>
    <property type="match status" value="1"/>
</dbReference>
<feature type="transmembrane region" description="Helical" evidence="11">
    <location>
        <begin position="1705"/>
        <end position="1724"/>
    </location>
</feature>
<dbReference type="HOGENOM" id="CLU_000742_1_0_1"/>
<evidence type="ECO:0000256" key="2">
    <source>
        <dbReference type="ARBA" id="ARBA00009040"/>
    </source>
</evidence>
<dbReference type="VEuPathDB" id="FungiDB:PYU1_G000567"/>
<keyword evidence="6 11" id="KW-0812">Transmembrane</keyword>
<dbReference type="InterPro" id="IPR036259">
    <property type="entry name" value="MFS_trans_sf"/>
</dbReference>
<dbReference type="GO" id="GO:0005886">
    <property type="term" value="C:plasma membrane"/>
    <property type="evidence" value="ECO:0007669"/>
    <property type="project" value="TreeGrafter"/>
</dbReference>
<feature type="transmembrane region" description="Helical" evidence="11">
    <location>
        <begin position="1668"/>
        <end position="1690"/>
    </location>
</feature>
<feature type="transmembrane region" description="Helical" evidence="11">
    <location>
        <begin position="376"/>
        <end position="402"/>
    </location>
</feature>
<proteinExistence type="inferred from homology"/>
<dbReference type="EnsemblProtists" id="PYU1_T000567">
    <property type="protein sequence ID" value="PYU1_T000567"/>
    <property type="gene ID" value="PYU1_G000567"/>
</dbReference>
<feature type="transmembrane region" description="Helical" evidence="11">
    <location>
        <begin position="1467"/>
        <end position="1492"/>
    </location>
</feature>
<keyword evidence="4" id="KW-0328">Glycosyltransferase</keyword>
<name>K3W6H6_GLOUD</name>
<feature type="transmembrane region" description="Helical" evidence="11">
    <location>
        <begin position="1308"/>
        <end position="1326"/>
    </location>
</feature>
<reference evidence="14" key="2">
    <citation type="submission" date="2010-04" db="EMBL/GenBank/DDBJ databases">
        <authorList>
            <person name="Buell R."/>
            <person name="Hamilton J."/>
            <person name="Hostetler J."/>
        </authorList>
    </citation>
    <scope>NUCLEOTIDE SEQUENCE [LARGE SCALE GENOMIC DNA]</scope>
    <source>
        <strain evidence="14">DAOM:BR144</strain>
    </source>
</reference>
<feature type="transmembrane region" description="Helical" evidence="11">
    <location>
        <begin position="1764"/>
        <end position="1790"/>
    </location>
</feature>
<feature type="transmembrane region" description="Helical" evidence="11">
    <location>
        <begin position="473"/>
        <end position="493"/>
    </location>
</feature>
<feature type="compositionally biased region" description="Basic and acidic residues" evidence="10">
    <location>
        <begin position="1868"/>
        <end position="1880"/>
    </location>
</feature>
<feature type="transmembrane region" description="Helical" evidence="11">
    <location>
        <begin position="1386"/>
        <end position="1404"/>
    </location>
</feature>
<dbReference type="EMBL" id="GL376636">
    <property type="status" value="NOT_ANNOTATED_CDS"/>
    <property type="molecule type" value="Genomic_DNA"/>
</dbReference>
<evidence type="ECO:0000256" key="6">
    <source>
        <dbReference type="ARBA" id="ARBA00022692"/>
    </source>
</evidence>
<dbReference type="InParanoid" id="K3W6H6"/>
<reference evidence="14" key="1">
    <citation type="journal article" date="2010" name="Genome Biol.">
        <title>Genome sequence of the necrotrophic plant pathogen Pythium ultimum reveals original pathogenicity mechanisms and effector repertoire.</title>
        <authorList>
            <person name="Levesque C.A."/>
            <person name="Brouwer H."/>
            <person name="Cano L."/>
            <person name="Hamilton J.P."/>
            <person name="Holt C."/>
            <person name="Huitema E."/>
            <person name="Raffaele S."/>
            <person name="Robideau G.P."/>
            <person name="Thines M."/>
            <person name="Win J."/>
            <person name="Zerillo M.M."/>
            <person name="Beakes G.W."/>
            <person name="Boore J.L."/>
            <person name="Busam D."/>
            <person name="Dumas B."/>
            <person name="Ferriera S."/>
            <person name="Fuerstenberg S.I."/>
            <person name="Gachon C.M."/>
            <person name="Gaulin E."/>
            <person name="Govers F."/>
            <person name="Grenville-Briggs L."/>
            <person name="Horner N."/>
            <person name="Hostetler J."/>
            <person name="Jiang R.H."/>
            <person name="Johnson J."/>
            <person name="Krajaejun T."/>
            <person name="Lin H."/>
            <person name="Meijer H.J."/>
            <person name="Moore B."/>
            <person name="Morris P."/>
            <person name="Phuntmart V."/>
            <person name="Puiu D."/>
            <person name="Shetty J."/>
            <person name="Stajich J.E."/>
            <person name="Tripathy S."/>
            <person name="Wawra S."/>
            <person name="van West P."/>
            <person name="Whitty B.R."/>
            <person name="Coutinho P.M."/>
            <person name="Henrissat B."/>
            <person name="Martin F."/>
            <person name="Thomas P.D."/>
            <person name="Tyler B.M."/>
            <person name="De Vries R.P."/>
            <person name="Kamoun S."/>
            <person name="Yandell M."/>
            <person name="Tisserat N."/>
            <person name="Buell C.R."/>
        </authorList>
    </citation>
    <scope>NUCLEOTIDE SEQUENCE</scope>
    <source>
        <strain evidence="14">DAOM:BR144</strain>
    </source>
</reference>
<dbReference type="InterPro" id="IPR003440">
    <property type="entry name" value="Glyco_trans_48_dom"/>
</dbReference>
<comment type="catalytic activity">
    <reaction evidence="9">
        <text>[(1-&gt;3)-beta-D-glucosyl](n) + UDP-alpha-D-glucose = [(1-&gt;3)-beta-D-glucosyl](n+1) + UDP + H(+)</text>
        <dbReference type="Rhea" id="RHEA:21476"/>
        <dbReference type="Rhea" id="RHEA-COMP:11146"/>
        <dbReference type="Rhea" id="RHEA-COMP:14303"/>
        <dbReference type="ChEBI" id="CHEBI:15378"/>
        <dbReference type="ChEBI" id="CHEBI:37671"/>
        <dbReference type="ChEBI" id="CHEBI:58223"/>
        <dbReference type="ChEBI" id="CHEBI:58885"/>
        <dbReference type="EC" id="2.4.1.34"/>
    </reaction>
</comment>
<protein>
    <recommendedName>
        <fullName evidence="3">1,3-beta-glucan synthase</fullName>
        <ecNumber evidence="3">2.4.1.34</ecNumber>
    </recommendedName>
</protein>
<evidence type="ECO:0000256" key="5">
    <source>
        <dbReference type="ARBA" id="ARBA00022679"/>
    </source>
</evidence>
<dbReference type="STRING" id="431595.K3W6H6"/>
<accession>K3W6H6</accession>
<dbReference type="GO" id="GO:0000148">
    <property type="term" value="C:1,3-beta-D-glucan synthase complex"/>
    <property type="evidence" value="ECO:0007669"/>
    <property type="project" value="InterPro"/>
</dbReference>
<evidence type="ECO:0000256" key="8">
    <source>
        <dbReference type="ARBA" id="ARBA00023136"/>
    </source>
</evidence>
<dbReference type="InterPro" id="IPR026899">
    <property type="entry name" value="FKS1-like_dom1"/>
</dbReference>
<feature type="transmembrane region" description="Helical" evidence="11">
    <location>
        <begin position="1802"/>
        <end position="1819"/>
    </location>
</feature>
<feature type="compositionally biased region" description="Basic and acidic residues" evidence="10">
    <location>
        <begin position="1"/>
        <end position="10"/>
    </location>
</feature>
<feature type="transmembrane region" description="Helical" evidence="11">
    <location>
        <begin position="1498"/>
        <end position="1517"/>
    </location>
</feature>
<evidence type="ECO:0000313" key="13">
    <source>
        <dbReference type="EnsemblProtists" id="PYU1_T000567"/>
    </source>
</evidence>
<feature type="transmembrane region" description="Helical" evidence="11">
    <location>
        <begin position="514"/>
        <end position="534"/>
    </location>
</feature>
<feature type="transmembrane region" description="Helical" evidence="11">
    <location>
        <begin position="1731"/>
        <end position="1749"/>
    </location>
</feature>
<feature type="transmembrane region" description="Helical" evidence="11">
    <location>
        <begin position="1831"/>
        <end position="1852"/>
    </location>
</feature>
<dbReference type="PANTHER" id="PTHR12741:SF48">
    <property type="entry name" value="1,3-BETA-GLUCAN SYNTHASE COMPONENT FKS1-RELATED"/>
    <property type="match status" value="1"/>
</dbReference>
<feature type="compositionally biased region" description="Low complexity" evidence="10">
    <location>
        <begin position="1898"/>
        <end position="1914"/>
    </location>
</feature>
<comment type="similarity">
    <text evidence="2">Belongs to the glycosyltransferase 48 family.</text>
</comment>
<dbReference type="Pfam" id="PF02364">
    <property type="entry name" value="Glucan_synthase"/>
    <property type="match status" value="2"/>
</dbReference>
<feature type="region of interest" description="Disordered" evidence="10">
    <location>
        <begin position="1"/>
        <end position="33"/>
    </location>
</feature>
<feature type="region of interest" description="Disordered" evidence="10">
    <location>
        <begin position="1868"/>
        <end position="1935"/>
    </location>
</feature>
<keyword evidence="5" id="KW-0808">Transferase</keyword>
<evidence type="ECO:0000256" key="10">
    <source>
        <dbReference type="SAM" id="MobiDB-lite"/>
    </source>
</evidence>
<dbReference type="GO" id="GO:0003843">
    <property type="term" value="F:1,3-beta-D-glucan synthase activity"/>
    <property type="evidence" value="ECO:0007669"/>
    <property type="project" value="UniProtKB-EC"/>
</dbReference>
<feature type="transmembrane region" description="Helical" evidence="11">
    <location>
        <begin position="1604"/>
        <end position="1625"/>
    </location>
</feature>
<evidence type="ECO:0000256" key="1">
    <source>
        <dbReference type="ARBA" id="ARBA00004141"/>
    </source>
</evidence>
<evidence type="ECO:0000313" key="14">
    <source>
        <dbReference type="Proteomes" id="UP000019132"/>
    </source>
</evidence>
<evidence type="ECO:0000256" key="9">
    <source>
        <dbReference type="ARBA" id="ARBA00047777"/>
    </source>
</evidence>
<feature type="transmembrane region" description="Helical" evidence="11">
    <location>
        <begin position="1538"/>
        <end position="1561"/>
    </location>
</feature>
<evidence type="ECO:0000256" key="4">
    <source>
        <dbReference type="ARBA" id="ARBA00022676"/>
    </source>
</evidence>
<dbReference type="GO" id="GO:0006075">
    <property type="term" value="P:(1-&gt;3)-beta-D-glucan biosynthetic process"/>
    <property type="evidence" value="ECO:0007669"/>
    <property type="project" value="InterPro"/>
</dbReference>
<feature type="transmembrane region" description="Helical" evidence="11">
    <location>
        <begin position="293"/>
        <end position="316"/>
    </location>
</feature>
<evidence type="ECO:0000256" key="7">
    <source>
        <dbReference type="ARBA" id="ARBA00022989"/>
    </source>
</evidence>
<keyword evidence="8 11" id="KW-0472">Membrane</keyword>
<dbReference type="PANTHER" id="PTHR12741">
    <property type="entry name" value="LYST-INTERACTING PROTEIN LIP5 DOPAMINE RESPONSIVE PROTEIN DRG-1"/>
    <property type="match status" value="1"/>
</dbReference>
<keyword evidence="7 11" id="KW-1133">Transmembrane helix</keyword>
<dbReference type="OMA" id="GMSNIKE"/>
<keyword evidence="14" id="KW-1185">Reference proteome</keyword>
<evidence type="ECO:0000256" key="11">
    <source>
        <dbReference type="SAM" id="Phobius"/>
    </source>
</evidence>
<dbReference type="Gene3D" id="1.20.1250.20">
    <property type="entry name" value="MFS general substrate transporter like domains"/>
    <property type="match status" value="1"/>
</dbReference>
<evidence type="ECO:0000259" key="12">
    <source>
        <dbReference type="SMART" id="SM01205"/>
    </source>
</evidence>
<dbReference type="Proteomes" id="UP000019132">
    <property type="component" value="Unassembled WGS sequence"/>
</dbReference>
<feature type="domain" description="1,3-beta-glucan synthase component FKS1-like" evidence="12">
    <location>
        <begin position="154"/>
        <end position="260"/>
    </location>
</feature>
<dbReference type="EC" id="2.4.1.34" evidence="3"/>
<sequence>MAAAGSDRRRAGSNYFQLDADRKRNNSTRFQNGHDARETFSTRLSMMDVIPQQQPNAKLGGGLQGDFDDEVSIDYCCEVLYNKFGFQSGSVDNQREHVLLLLANGKARSKPSDPPGHHIESLYKKLAGNYLEWVQFIGVSAESYKGPVQGNLKNVKHMEILLYLLIWGEAGNLRHMPECLCYLYHQMLIMLNKDPLGEDKVNEGWYLRQVVRPVWKEASNMQRKNSLGKHLEHTKVRNYDDINEYFWKKHCLTIDVTKIGDELTANHGKTYYEHRSIFTLVVNYYRIFQFNMMFFIILVVLSFASAISPSGGKMWFAQFETLGEVVAPFTKRDLKLALISLVFSHSAMAMFKCLLEAAHGWHLLIARESSASSSRSLTYGGALTVRLIWNGAFAALFGWMIYEPLNTGQDTELLDSAQVAAAAFATPGVCVLFAQAFVPHIVTKTYAAKFIREGESCYVGRNMAPPFSFQVKYITYWLILWSLKAFISYFILVRPLMTPSLAIYTMKLTYSSNVISFHNLAYIMALWMPVIFIFNYDTQIYFTVFQALLGYFKGLRMKTGEIHGVKEITKAFRVAPRLFDQKIVTSLARSNDAAADNSAAAYQSQMMLRFVVVWNEVVNSFRESDLVDDKEAAILQYDIQSSGEVFEPVFLSAGKLAEAIEYTVRLAKEGKGDSQLKAYMMKKDCLSAVRSFFTACMYVMEALLGSDDADVLDALRTIEDVAAGGNFMKTFDSKSLTQLRSVTMEFLEAVMDLPDPDSQSSHLRSSRVHTMGVVRNFVTKMENLLNAIRIFANRPELAAKFGNSKFCSSANGYVYASRGLVNLFHNDTAMGAATRAYLLMSLEKSDAMPRVPEAQRRLGFFMKSLVMEIPQLQAIKEMRSFSVMTPFYSESVLYALDELNNPLANHPIFKKVEEDGKNITILKYLITIHPEEWENFLERVDVNSAEEAQTNYPMEIRLWASYRGQTLARTVQVYGKHRAEGKVQADDIDYLLKTYPNLRVAYVDTVSVEGGSKRFDSVLIKSENNEIAEVYRYELPGDPILGEGKPENQNNALPFSRGEFLKTIDMNQEHYFEECLKMPHFLRTADLHPSKKPVSIIGMREHIFTGNASSLSKFKSWQELVFVTLSQRVLADPLYVRMHYGHPDVFDKVIALCRGGVSKASKSINLSEDVFAGFNATLRGGIVTHVEFMQCGKGRDVALSQISTFEGKLANGAGETSLAREAHRMGQFLDFFRLNSMYYSHTGFYFATWMTIVTAFVYMYCKVYMALSGVQSDIIFKMNSTDLIKNNVANGFDDRVLTDLKAVVNTQFYIQAGTFLMLPLMCVYFGEGGFIRAFFVFQVGTTMHYFDNNVLHGGAKYQATGRGFKITRETLVLLYKSYSATHYRKAFELVGLCLVYLIFGNFFIDYKDDDPVNKGGWISWWKGDLQEYHNSNMISRVTVLLRESRHFILMFYVSTMKTADVKSVRPIIRAALYLIILLAVIVAYFLVMWIVFDKDFKYSMSLFFGYFAGLYGINEVMRMWSFANSSIANIVVFQQLAFLFDFMFCTAMIIPLFVMSGIPFLNIIQTRMMYNEGFSKVMSASSHFSSYVSSYEGILTGDYGKVTYIVYGACTLGVIMSGCLTYFIGRRLAIVTGGLFSTLGMPDVSEELKSIREEETGDDQGGGNAFKFMIGVFLMLVSSLSTCFLNSFVISEVTSSNILKDETHMFVNSVALQLTGSFLSFFFIDKLDHKSVLFGTLIPVALCAGVLGFNESSGFLNDLSNAGLYYSMIVMLMYFFLGLGTTAALWTACIGMFNTRGRASSTTFLFALFFIAPLGYVFMHADESLSKNEYLYLYALAGFCLVTMVLLVGAGTKKNGVICTKREAEVDREKAQRARAESRGLRTPGSARNRNLSRARAKSSAAGGNNNGSSRGNNYQMFESPAGGAPMPMNNMNHA</sequence>